<name>A0A9P4HHV9_9PLEO</name>
<evidence type="ECO:0000256" key="1">
    <source>
        <dbReference type="SAM" id="MobiDB-lite"/>
    </source>
</evidence>
<organism evidence="2 3">
    <name type="scientific">Setomelanomma holmii</name>
    <dbReference type="NCBI Taxonomy" id="210430"/>
    <lineage>
        <taxon>Eukaryota</taxon>
        <taxon>Fungi</taxon>
        <taxon>Dikarya</taxon>
        <taxon>Ascomycota</taxon>
        <taxon>Pezizomycotina</taxon>
        <taxon>Dothideomycetes</taxon>
        <taxon>Pleosporomycetidae</taxon>
        <taxon>Pleosporales</taxon>
        <taxon>Pleosporineae</taxon>
        <taxon>Phaeosphaeriaceae</taxon>
        <taxon>Setomelanomma</taxon>
    </lineage>
</organism>
<dbReference type="OrthoDB" id="3788658at2759"/>
<feature type="compositionally biased region" description="Polar residues" evidence="1">
    <location>
        <begin position="201"/>
        <end position="221"/>
    </location>
</feature>
<accession>A0A9P4HHV9</accession>
<evidence type="ECO:0000313" key="2">
    <source>
        <dbReference type="EMBL" id="KAF2035501.1"/>
    </source>
</evidence>
<dbReference type="AlphaFoldDB" id="A0A9P4HHV9"/>
<reference evidence="2" key="1">
    <citation type="journal article" date="2020" name="Stud. Mycol.">
        <title>101 Dothideomycetes genomes: a test case for predicting lifestyles and emergence of pathogens.</title>
        <authorList>
            <person name="Haridas S."/>
            <person name="Albert R."/>
            <person name="Binder M."/>
            <person name="Bloem J."/>
            <person name="Labutti K."/>
            <person name="Salamov A."/>
            <person name="Andreopoulos B."/>
            <person name="Baker S."/>
            <person name="Barry K."/>
            <person name="Bills G."/>
            <person name="Bluhm B."/>
            <person name="Cannon C."/>
            <person name="Castanera R."/>
            <person name="Culley D."/>
            <person name="Daum C."/>
            <person name="Ezra D."/>
            <person name="Gonzalez J."/>
            <person name="Henrissat B."/>
            <person name="Kuo A."/>
            <person name="Liang C."/>
            <person name="Lipzen A."/>
            <person name="Lutzoni F."/>
            <person name="Magnuson J."/>
            <person name="Mondo S."/>
            <person name="Nolan M."/>
            <person name="Ohm R."/>
            <person name="Pangilinan J."/>
            <person name="Park H.-J."/>
            <person name="Ramirez L."/>
            <person name="Alfaro M."/>
            <person name="Sun H."/>
            <person name="Tritt A."/>
            <person name="Yoshinaga Y."/>
            <person name="Zwiers L.-H."/>
            <person name="Turgeon B."/>
            <person name="Goodwin S."/>
            <person name="Spatafora J."/>
            <person name="Crous P."/>
            <person name="Grigoriev I."/>
        </authorList>
    </citation>
    <scope>NUCLEOTIDE SEQUENCE</scope>
    <source>
        <strain evidence="2">CBS 110217</strain>
    </source>
</reference>
<gene>
    <name evidence="2" type="ORF">EK21DRAFT_53985</name>
</gene>
<dbReference type="EMBL" id="ML978157">
    <property type="protein sequence ID" value="KAF2035501.1"/>
    <property type="molecule type" value="Genomic_DNA"/>
</dbReference>
<sequence length="353" mass="39017">MSFCCQTCEHRNNAIQASGSSRLDVCLVVLTFKNSPLPHKPNYRALNAVLNNILDNEETSPHPTTFTSWSPCLANYDKAVIISTAKEACSSSMSPVYDAVRQYLTTPPSIQHIFLDYSVLTLAAPSPDQRHACDIYQLQAPNLGVAGVIANRFGRDPKQSSLTLQMANCASAAFSHPGDLVKELWAWAELQDEDSMPASAAGSTFTASHESLPDTSSLESWNSDEKNMSRPVPDDDYDDRPPAYNDGTLIMIFKWSSHANADRFKHPLQASYGPNNREVRNDLWDTSVANPIRQLQGLGARTETYKLELRAVEPRTELSTRAEEPIADRVRRGSKRLSVMASGLGEKVSGLWK</sequence>
<protein>
    <submittedName>
        <fullName evidence="2">Uncharacterized protein</fullName>
    </submittedName>
</protein>
<keyword evidence="3" id="KW-1185">Reference proteome</keyword>
<evidence type="ECO:0000313" key="3">
    <source>
        <dbReference type="Proteomes" id="UP000799777"/>
    </source>
</evidence>
<dbReference type="Proteomes" id="UP000799777">
    <property type="component" value="Unassembled WGS sequence"/>
</dbReference>
<comment type="caution">
    <text evidence="2">The sequence shown here is derived from an EMBL/GenBank/DDBJ whole genome shotgun (WGS) entry which is preliminary data.</text>
</comment>
<proteinExistence type="predicted"/>
<feature type="region of interest" description="Disordered" evidence="1">
    <location>
        <begin position="197"/>
        <end position="241"/>
    </location>
</feature>